<organism evidence="1 2">
    <name type="scientific">Halobacillus campisalis</name>
    <dbReference type="NCBI Taxonomy" id="435909"/>
    <lineage>
        <taxon>Bacteria</taxon>
        <taxon>Bacillati</taxon>
        <taxon>Bacillota</taxon>
        <taxon>Bacilli</taxon>
        <taxon>Bacillales</taxon>
        <taxon>Bacillaceae</taxon>
        <taxon>Halobacillus</taxon>
    </lineage>
</organism>
<proteinExistence type="predicted"/>
<accession>A0ABW2K6T0</accession>
<sequence length="305" mass="35661">MERMINFLKNRFKNDQSFDEDAVDSEGFTDVQQTPADTQIYPKLSVHPEWKVSDEDEYVFKYLNTQMQPLKPNQLSISGYDLSIINRKLIVDVFIRSSLPKSVRLKKSTILLLNNDHEKIAQKEVELKNAGTLPSNASRPWTIEFERKDFLKDVYELSFEDGWKVVFELTKPSNEHSLSLDYIWREKMTFDDIEKLEKYVASLPLPTKDELTFHGLHATFSQTGELHATILIRNGSDKDYRLKYLPLRFEDASQQIVGERGFSLQDFVVKTNTSKPWTFIFPKPSLTDYEADLTEWQLYPIEKAR</sequence>
<dbReference type="Proteomes" id="UP001596494">
    <property type="component" value="Unassembled WGS sequence"/>
</dbReference>
<keyword evidence="2" id="KW-1185">Reference proteome</keyword>
<evidence type="ECO:0000313" key="2">
    <source>
        <dbReference type="Proteomes" id="UP001596494"/>
    </source>
</evidence>
<dbReference type="InterPro" id="IPR030911">
    <property type="entry name" value="Sec_acc_SLAP"/>
</dbReference>
<dbReference type="RefSeq" id="WP_289215801.1">
    <property type="nucleotide sequence ID" value="NZ_JAPVRC010000004.1"/>
</dbReference>
<name>A0ABW2K6T0_9BACI</name>
<reference evidence="2" key="1">
    <citation type="journal article" date="2019" name="Int. J. Syst. Evol. Microbiol.">
        <title>The Global Catalogue of Microorganisms (GCM) 10K type strain sequencing project: providing services to taxonomists for standard genome sequencing and annotation.</title>
        <authorList>
            <consortium name="The Broad Institute Genomics Platform"/>
            <consortium name="The Broad Institute Genome Sequencing Center for Infectious Disease"/>
            <person name="Wu L."/>
            <person name="Ma J."/>
        </authorList>
    </citation>
    <scope>NUCLEOTIDE SEQUENCE [LARGE SCALE GENOMIC DNA]</scope>
    <source>
        <strain evidence="2">CCUG 73951</strain>
    </source>
</reference>
<protein>
    <submittedName>
        <fullName evidence="1">Accessory Sec system S-layer assembly protein</fullName>
    </submittedName>
</protein>
<dbReference type="NCBIfam" id="TIGR04399">
    <property type="entry name" value="acc_Sec_SLAP"/>
    <property type="match status" value="1"/>
</dbReference>
<dbReference type="InterPro" id="IPR030910">
    <property type="entry name" value="SLAP_dom"/>
</dbReference>
<gene>
    <name evidence="1" type="ORF">ACFQMN_13325</name>
</gene>
<comment type="caution">
    <text evidence="1">The sequence shown here is derived from an EMBL/GenBank/DDBJ whole genome shotgun (WGS) entry which is preliminary data.</text>
</comment>
<dbReference type="EMBL" id="JBHTBY010000011">
    <property type="protein sequence ID" value="MFC7321863.1"/>
    <property type="molecule type" value="Genomic_DNA"/>
</dbReference>
<evidence type="ECO:0000313" key="1">
    <source>
        <dbReference type="EMBL" id="MFC7321863.1"/>
    </source>
</evidence>
<dbReference type="NCBIfam" id="TIGR04398">
    <property type="entry name" value="SLAP_DUP"/>
    <property type="match status" value="2"/>
</dbReference>